<reference evidence="2 3" key="1">
    <citation type="submission" date="2017-08" db="EMBL/GenBank/DDBJ databases">
        <authorList>
            <person name="de Groot N.N."/>
        </authorList>
    </citation>
    <scope>NUCLEOTIDE SEQUENCE [LARGE SCALE GENOMIC DNA]</scope>
    <source>
        <strain evidence="2 3">USBA 855</strain>
    </source>
</reference>
<proteinExistence type="predicted"/>
<dbReference type="EMBL" id="OBQJ01000002">
    <property type="protein sequence ID" value="SOC53421.1"/>
    <property type="molecule type" value="Genomic_DNA"/>
</dbReference>
<keyword evidence="1" id="KW-1133">Transmembrane helix</keyword>
<dbReference type="Proteomes" id="UP000219023">
    <property type="component" value="Unassembled WGS sequence"/>
</dbReference>
<dbReference type="AlphaFoldDB" id="A0A285VLG1"/>
<dbReference type="RefSeq" id="WP_097022112.1">
    <property type="nucleotide sequence ID" value="NZ_OBQJ01000002.1"/>
</dbReference>
<sequence length="84" mass="8891">MTPRATDGVLPKSDYIRVPLFCSGLLAGLVYILIEFGCALVYAGAGHLLGQGSVSLRRQRWLDGVSGSAMVGLAGWLALAKRQT</sequence>
<name>A0A285VLG1_9GAMM</name>
<evidence type="ECO:0008006" key="4">
    <source>
        <dbReference type="Google" id="ProtNLM"/>
    </source>
</evidence>
<keyword evidence="1" id="KW-0812">Transmembrane</keyword>
<feature type="transmembrane region" description="Helical" evidence="1">
    <location>
        <begin position="25"/>
        <end position="49"/>
    </location>
</feature>
<evidence type="ECO:0000313" key="3">
    <source>
        <dbReference type="Proteomes" id="UP000219023"/>
    </source>
</evidence>
<evidence type="ECO:0000313" key="2">
    <source>
        <dbReference type="EMBL" id="SOC53421.1"/>
    </source>
</evidence>
<evidence type="ECO:0000256" key="1">
    <source>
        <dbReference type="SAM" id="Phobius"/>
    </source>
</evidence>
<dbReference type="OrthoDB" id="9804822at2"/>
<feature type="transmembrane region" description="Helical" evidence="1">
    <location>
        <begin position="61"/>
        <end position="79"/>
    </location>
</feature>
<gene>
    <name evidence="2" type="ORF">SAMN05421509_102347</name>
</gene>
<accession>A0A285VLG1</accession>
<protein>
    <recommendedName>
        <fullName evidence="4">LysE type translocator</fullName>
    </recommendedName>
</protein>
<organism evidence="2 3">
    <name type="scientific">Chromohalobacter canadensis</name>
    <dbReference type="NCBI Taxonomy" id="141389"/>
    <lineage>
        <taxon>Bacteria</taxon>
        <taxon>Pseudomonadati</taxon>
        <taxon>Pseudomonadota</taxon>
        <taxon>Gammaproteobacteria</taxon>
        <taxon>Oceanospirillales</taxon>
        <taxon>Halomonadaceae</taxon>
        <taxon>Chromohalobacter</taxon>
    </lineage>
</organism>
<keyword evidence="1" id="KW-0472">Membrane</keyword>